<protein>
    <submittedName>
        <fullName evidence="2">Uncharacterized protein</fullName>
    </submittedName>
</protein>
<evidence type="ECO:0000313" key="2">
    <source>
        <dbReference type="EMBL" id="KAJ7088062.1"/>
    </source>
</evidence>
<dbReference type="Proteomes" id="UP001222325">
    <property type="component" value="Unassembled WGS sequence"/>
</dbReference>
<organism evidence="2 3">
    <name type="scientific">Mycena belliarum</name>
    <dbReference type="NCBI Taxonomy" id="1033014"/>
    <lineage>
        <taxon>Eukaryota</taxon>
        <taxon>Fungi</taxon>
        <taxon>Dikarya</taxon>
        <taxon>Basidiomycota</taxon>
        <taxon>Agaricomycotina</taxon>
        <taxon>Agaricomycetes</taxon>
        <taxon>Agaricomycetidae</taxon>
        <taxon>Agaricales</taxon>
        <taxon>Marasmiineae</taxon>
        <taxon>Mycenaceae</taxon>
        <taxon>Mycena</taxon>
    </lineage>
</organism>
<accession>A0AAD6U4G7</accession>
<gene>
    <name evidence="1" type="ORF">B0H15DRAFT_949874</name>
    <name evidence="2" type="ORF">B0H15DRAFT_949876</name>
</gene>
<reference evidence="2" key="1">
    <citation type="submission" date="2023-03" db="EMBL/GenBank/DDBJ databases">
        <title>Massive genome expansion in bonnet fungi (Mycena s.s.) driven by repeated elements and novel gene families across ecological guilds.</title>
        <authorList>
            <consortium name="Lawrence Berkeley National Laboratory"/>
            <person name="Harder C.B."/>
            <person name="Miyauchi S."/>
            <person name="Viragh M."/>
            <person name="Kuo A."/>
            <person name="Thoen E."/>
            <person name="Andreopoulos B."/>
            <person name="Lu D."/>
            <person name="Skrede I."/>
            <person name="Drula E."/>
            <person name="Henrissat B."/>
            <person name="Morin E."/>
            <person name="Kohler A."/>
            <person name="Barry K."/>
            <person name="LaButti K."/>
            <person name="Morin E."/>
            <person name="Salamov A."/>
            <person name="Lipzen A."/>
            <person name="Mereny Z."/>
            <person name="Hegedus B."/>
            <person name="Baldrian P."/>
            <person name="Stursova M."/>
            <person name="Weitz H."/>
            <person name="Taylor A."/>
            <person name="Grigoriev I.V."/>
            <person name="Nagy L.G."/>
            <person name="Martin F."/>
            <person name="Kauserud H."/>
        </authorList>
    </citation>
    <scope>NUCLEOTIDE SEQUENCE</scope>
    <source>
        <strain evidence="2">CBHHK173m</strain>
    </source>
</reference>
<proteinExistence type="predicted"/>
<comment type="caution">
    <text evidence="2">The sequence shown here is derived from an EMBL/GenBank/DDBJ whole genome shotgun (WGS) entry which is preliminary data.</text>
</comment>
<dbReference type="AlphaFoldDB" id="A0AAD6U4G7"/>
<name>A0AAD6U4G7_9AGAR</name>
<keyword evidence="3" id="KW-1185">Reference proteome</keyword>
<evidence type="ECO:0000313" key="3">
    <source>
        <dbReference type="Proteomes" id="UP001222325"/>
    </source>
</evidence>
<dbReference type="EMBL" id="JARJCN010000027">
    <property type="protein sequence ID" value="KAJ7088060.1"/>
    <property type="molecule type" value="Genomic_DNA"/>
</dbReference>
<evidence type="ECO:0000313" key="1">
    <source>
        <dbReference type="EMBL" id="KAJ7088060.1"/>
    </source>
</evidence>
<sequence length="255" mass="27062">MPGKEQRQRRLLSRRECAECAEMIGDRVPSEGSACPFNALPSRSCKNVLLAHFKQSIVLEDMNGCITAWVRERLAPAAPPARLPPLTVPPTRPVTVGIHIRWGDAASAAHAAPASSVPTHFRGSMNTPALRRILADLRASPLGAHGLRLTVAMEHADARVLAALGEPDYTLLDSRGGAGGALADLHALGNQDVLLLGESSWGVLVHLVAPPGLTIVEFSGGNKYVNATGFGRDVVFLEGYTPEVLAAGWPRVDVP</sequence>
<dbReference type="EMBL" id="JARJCN010000027">
    <property type="protein sequence ID" value="KAJ7088062.1"/>
    <property type="molecule type" value="Genomic_DNA"/>
</dbReference>